<comment type="similarity">
    <text evidence="2">Belongs to the MnmA/TRMU family.</text>
</comment>
<evidence type="ECO:0000256" key="7">
    <source>
        <dbReference type="ARBA" id="ARBA00022741"/>
    </source>
</evidence>
<reference evidence="14" key="1">
    <citation type="submission" date="2023-03" db="EMBL/GenBank/DDBJ databases">
        <authorList>
            <person name="Steffen K."/>
            <person name="Cardenas P."/>
        </authorList>
    </citation>
    <scope>NUCLEOTIDE SEQUENCE</scope>
</reference>
<dbReference type="Pfam" id="PF03054">
    <property type="entry name" value="tRNA_Me_trans"/>
    <property type="match status" value="1"/>
</dbReference>
<keyword evidence="9" id="KW-0694">RNA-binding</keyword>
<dbReference type="GO" id="GO:0061708">
    <property type="term" value="F:tRNA-5-taurinomethyluridine 2-sulfurtransferase"/>
    <property type="evidence" value="ECO:0007669"/>
    <property type="project" value="UniProtKB-EC"/>
</dbReference>
<dbReference type="AlphaFoldDB" id="A0AA35VVC1"/>
<dbReference type="InterPro" id="IPR004506">
    <property type="entry name" value="MnmA-like"/>
</dbReference>
<evidence type="ECO:0000256" key="8">
    <source>
        <dbReference type="ARBA" id="ARBA00022840"/>
    </source>
</evidence>
<evidence type="ECO:0000256" key="5">
    <source>
        <dbReference type="ARBA" id="ARBA00022679"/>
    </source>
</evidence>
<evidence type="ECO:0000256" key="2">
    <source>
        <dbReference type="ARBA" id="ARBA00006191"/>
    </source>
</evidence>
<dbReference type="NCBIfam" id="TIGR00420">
    <property type="entry name" value="trmU"/>
    <property type="match status" value="1"/>
</dbReference>
<dbReference type="EC" id="2.8.1.14" evidence="3"/>
<dbReference type="InterPro" id="IPR014729">
    <property type="entry name" value="Rossmann-like_a/b/a_fold"/>
</dbReference>
<keyword evidence="15" id="KW-1185">Reference proteome</keyword>
<dbReference type="GO" id="GO:0002143">
    <property type="term" value="P:tRNA wobble position uridine thiolation"/>
    <property type="evidence" value="ECO:0007669"/>
    <property type="project" value="TreeGrafter"/>
</dbReference>
<dbReference type="Pfam" id="PF20259">
    <property type="entry name" value="tRNA_Me_trans_M"/>
    <property type="match status" value="1"/>
</dbReference>
<keyword evidence="6" id="KW-0819">tRNA processing</keyword>
<evidence type="ECO:0000256" key="4">
    <source>
        <dbReference type="ARBA" id="ARBA00022555"/>
    </source>
</evidence>
<dbReference type="PANTHER" id="PTHR11933:SF5">
    <property type="entry name" value="MITOCHONDRIAL TRNA-SPECIFIC 2-THIOURIDYLASE 1"/>
    <property type="match status" value="1"/>
</dbReference>
<dbReference type="SUPFAM" id="SSF52402">
    <property type="entry name" value="Adenine nucleotide alpha hydrolases-like"/>
    <property type="match status" value="1"/>
</dbReference>
<evidence type="ECO:0000256" key="6">
    <source>
        <dbReference type="ARBA" id="ARBA00022694"/>
    </source>
</evidence>
<dbReference type="PANTHER" id="PTHR11933">
    <property type="entry name" value="TRNA 5-METHYLAMINOMETHYL-2-THIOURIDYLATE -METHYLTRANSFERASE"/>
    <property type="match status" value="1"/>
</dbReference>
<keyword evidence="5" id="KW-0808">Transferase</keyword>
<dbReference type="FunFam" id="3.40.50.620:FF:000115">
    <property type="entry name" value="tRNA-specific 2-thiouridylase MnmA"/>
    <property type="match status" value="1"/>
</dbReference>
<dbReference type="Gene3D" id="2.40.30.10">
    <property type="entry name" value="Translation factors"/>
    <property type="match status" value="1"/>
</dbReference>
<evidence type="ECO:0000256" key="11">
    <source>
        <dbReference type="ARBA" id="ARBA00049564"/>
    </source>
</evidence>
<dbReference type="InterPro" id="IPR046885">
    <property type="entry name" value="MnmA-like_C"/>
</dbReference>
<dbReference type="Proteomes" id="UP001174909">
    <property type="component" value="Unassembled WGS sequence"/>
</dbReference>
<evidence type="ECO:0000313" key="14">
    <source>
        <dbReference type="EMBL" id="CAI7994044.1"/>
    </source>
</evidence>
<keyword evidence="7" id="KW-0547">Nucleotide-binding</keyword>
<keyword evidence="8" id="KW-0067">ATP-binding</keyword>
<dbReference type="InterPro" id="IPR046884">
    <property type="entry name" value="MnmA-like_central"/>
</dbReference>
<dbReference type="InterPro" id="IPR023382">
    <property type="entry name" value="MnmA-like_central_sf"/>
</dbReference>
<evidence type="ECO:0000256" key="9">
    <source>
        <dbReference type="ARBA" id="ARBA00022884"/>
    </source>
</evidence>
<sequence length="437" mass="48397">MKRVAIALSGGVDSLVAAILLKRSGASLVGVFMRNWEERDEGRGQRCTAEADYSRVRDICAALNIPCALADFVKDYWNDVFSHFVQAYEQGHTPNPDILCNRHIKFSALHRYCCQHLDADVIATGHYARVERDEAGKARLKVATDSCKDQTYFLSQVPQVSLARSVFPVGGLRKEEVREIASQAGFTHVARRKESVGLCFIGKRDFPQFISEVSSITRQIEFLPLHLLSPSPLSVSISISLLSSLHLLSPSLHLLSPALILLQYIEERHGRFVTLEGRQLGWHRGHHLFTVGQRARIGGQSQPLFVAGKDAAENTVTVVEGTHHPGLYISSFTTSPPHWISDNPLVTGGSLPFRCRLRHRHQAPLVDVELVEDKEGLQVTCSNPLRAVAPGQYAVFYSGEECLGGACITATSPSLWQLEPKSMFTNKIMQIILLQNG</sequence>
<evidence type="ECO:0000256" key="3">
    <source>
        <dbReference type="ARBA" id="ARBA00011953"/>
    </source>
</evidence>
<feature type="domain" description="tRNA-specific 2-thiouridylase MnmA-like C-terminal" evidence="12">
    <location>
        <begin position="331"/>
        <end position="408"/>
    </location>
</feature>
<evidence type="ECO:0000313" key="15">
    <source>
        <dbReference type="Proteomes" id="UP001174909"/>
    </source>
</evidence>
<feature type="domain" description="tRNA-specific 2-thiouridylase MnmA-like central" evidence="13">
    <location>
        <begin position="261"/>
        <end position="319"/>
    </location>
</feature>
<dbReference type="GO" id="GO:0000049">
    <property type="term" value="F:tRNA binding"/>
    <property type="evidence" value="ECO:0007669"/>
    <property type="project" value="UniProtKB-KW"/>
</dbReference>
<dbReference type="Pfam" id="PF20258">
    <property type="entry name" value="tRNA_Me_trans_C"/>
    <property type="match status" value="1"/>
</dbReference>
<proteinExistence type="inferred from homology"/>
<organism evidence="14 15">
    <name type="scientific">Geodia barretti</name>
    <name type="common">Barrett's horny sponge</name>
    <dbReference type="NCBI Taxonomy" id="519541"/>
    <lineage>
        <taxon>Eukaryota</taxon>
        <taxon>Metazoa</taxon>
        <taxon>Porifera</taxon>
        <taxon>Demospongiae</taxon>
        <taxon>Heteroscleromorpha</taxon>
        <taxon>Tetractinellida</taxon>
        <taxon>Astrophorina</taxon>
        <taxon>Geodiidae</taxon>
        <taxon>Geodia</taxon>
    </lineage>
</organism>
<evidence type="ECO:0000259" key="13">
    <source>
        <dbReference type="Pfam" id="PF20259"/>
    </source>
</evidence>
<protein>
    <recommendedName>
        <fullName evidence="3">tRNA-5-taurinomethyluridine 2-sulfurtransferase</fullName>
        <ecNumber evidence="3">2.8.1.14</ecNumber>
    </recommendedName>
</protein>
<comment type="function">
    <text evidence="1">Catalyzes the 2-thiolation of uridine at the wobble position (U34) of mitochondrial tRNA(Lys), tRNA(Glu) and tRNA(Gln). Required for the formation of 5-taurinomethyl-2-thiouridine (tm5s2U) of mitochondrial tRNA(Lys), tRNA(Glu), and tRNA(Gln) at the wobble position. ATP is required to activate the C2 atom of the wobble base.</text>
</comment>
<comment type="caution">
    <text evidence="14">The sequence shown here is derived from an EMBL/GenBank/DDBJ whole genome shotgun (WGS) entry which is preliminary data.</text>
</comment>
<dbReference type="GO" id="GO:0005739">
    <property type="term" value="C:mitochondrion"/>
    <property type="evidence" value="ECO:0007669"/>
    <property type="project" value="TreeGrafter"/>
</dbReference>
<dbReference type="Gene3D" id="2.30.30.280">
    <property type="entry name" value="Adenine nucleotide alpha hydrolases-like domains"/>
    <property type="match status" value="1"/>
</dbReference>
<evidence type="ECO:0000256" key="10">
    <source>
        <dbReference type="ARBA" id="ARBA00023157"/>
    </source>
</evidence>
<dbReference type="Gene3D" id="3.40.50.620">
    <property type="entry name" value="HUPs"/>
    <property type="match status" value="1"/>
</dbReference>
<accession>A0AA35VVC1</accession>
<dbReference type="FunFam" id="2.30.30.280:FF:000001">
    <property type="entry name" value="tRNA-specific 2-thiouridylase MnmA"/>
    <property type="match status" value="1"/>
</dbReference>
<keyword evidence="4" id="KW-0820">tRNA-binding</keyword>
<dbReference type="GO" id="GO:0005524">
    <property type="term" value="F:ATP binding"/>
    <property type="evidence" value="ECO:0007669"/>
    <property type="project" value="UniProtKB-KW"/>
</dbReference>
<gene>
    <name evidence="14" type="ORF">GBAR_LOCUS1369</name>
</gene>
<dbReference type="EMBL" id="CASHTH010000206">
    <property type="protein sequence ID" value="CAI7994044.1"/>
    <property type="molecule type" value="Genomic_DNA"/>
</dbReference>
<name>A0AA35VVC1_GEOBA</name>
<keyword evidence="10" id="KW-1015">Disulfide bond</keyword>
<dbReference type="HAMAP" id="MF_00144">
    <property type="entry name" value="tRNA_thiouridyl_MnmA"/>
    <property type="match status" value="1"/>
</dbReference>
<evidence type="ECO:0000256" key="1">
    <source>
        <dbReference type="ARBA" id="ARBA00003986"/>
    </source>
</evidence>
<evidence type="ECO:0000259" key="12">
    <source>
        <dbReference type="Pfam" id="PF20258"/>
    </source>
</evidence>
<comment type="catalytic activity">
    <reaction evidence="11">
        <text>5-taurinomethyluridine(34) in tRNA + S-sulfanyl-L-cysteinyl-[protein] + AH2 + ATP = 5-taurinomethyl-2-thiouridine(34) in tRNA + L-cysteinyl-[protein] + A + AMP + diphosphate + H(+)</text>
        <dbReference type="Rhea" id="RHEA:47040"/>
        <dbReference type="Rhea" id="RHEA-COMP:10131"/>
        <dbReference type="Rhea" id="RHEA-COMP:11726"/>
        <dbReference type="Rhea" id="RHEA-COMP:11732"/>
        <dbReference type="Rhea" id="RHEA-COMP:11733"/>
        <dbReference type="ChEBI" id="CHEBI:13193"/>
        <dbReference type="ChEBI" id="CHEBI:15378"/>
        <dbReference type="ChEBI" id="CHEBI:17499"/>
        <dbReference type="ChEBI" id="CHEBI:29950"/>
        <dbReference type="ChEBI" id="CHEBI:30616"/>
        <dbReference type="ChEBI" id="CHEBI:33019"/>
        <dbReference type="ChEBI" id="CHEBI:61963"/>
        <dbReference type="ChEBI" id="CHEBI:87171"/>
        <dbReference type="ChEBI" id="CHEBI:87172"/>
        <dbReference type="ChEBI" id="CHEBI:456215"/>
        <dbReference type="EC" id="2.8.1.14"/>
    </reaction>
</comment>
<dbReference type="CDD" id="cd01998">
    <property type="entry name" value="MnmA_TRMU-like"/>
    <property type="match status" value="1"/>
</dbReference>